<gene>
    <name evidence="2" type="primary">LOC102210529</name>
</gene>
<dbReference type="CDD" id="cd00176">
    <property type="entry name" value="SPEC"/>
    <property type="match status" value="1"/>
</dbReference>
<dbReference type="Proteomes" id="UP000695023">
    <property type="component" value="Unplaced"/>
</dbReference>
<feature type="non-terminal residue" evidence="2">
    <location>
        <position position="223"/>
    </location>
</feature>
<keyword evidence="1" id="KW-1185">Reference proteome</keyword>
<reference evidence="2" key="1">
    <citation type="submission" date="2025-08" db="UniProtKB">
        <authorList>
            <consortium name="RefSeq"/>
        </authorList>
    </citation>
    <scope>IDENTIFICATION</scope>
</reference>
<dbReference type="InterPro" id="IPR018159">
    <property type="entry name" value="Spectrin/alpha-actinin"/>
</dbReference>
<dbReference type="RefSeq" id="XP_005755675.1">
    <property type="nucleotide sequence ID" value="XM_005755618.1"/>
</dbReference>
<dbReference type="Gene3D" id="1.20.58.60">
    <property type="match status" value="1"/>
</dbReference>
<dbReference type="SUPFAM" id="SSF46966">
    <property type="entry name" value="Spectrin repeat"/>
    <property type="match status" value="2"/>
</dbReference>
<proteinExistence type="predicted"/>
<dbReference type="GeneID" id="102210529"/>
<sequence length="223" mass="25874">AIERERPEKYRKLQEATRTAQALVEQEGSRAEDIAQAAEQLNQRWAGFCTLLGERLAWLSYQTKVLAFYSLYEQCEQAVDSSENWLKVQPPLASEPEPLKVQLDRCRHFAEEVARLSSLQPQVHLLDKRLKELKEEKEGDEDPAAFLDVDLNAFKEHYHKVLEDLRAREKHLQLVLESLPPARYRETISTLLSWLQQCEAKLAIPSTAVTEYSIMEQRLKDNQ</sequence>
<organism evidence="1 2">
    <name type="scientific">Pundamilia nyererei</name>
    <dbReference type="NCBI Taxonomy" id="303518"/>
    <lineage>
        <taxon>Eukaryota</taxon>
        <taxon>Metazoa</taxon>
        <taxon>Chordata</taxon>
        <taxon>Craniata</taxon>
        <taxon>Vertebrata</taxon>
        <taxon>Euteleostomi</taxon>
        <taxon>Actinopterygii</taxon>
        <taxon>Neopterygii</taxon>
        <taxon>Teleostei</taxon>
        <taxon>Neoteleostei</taxon>
        <taxon>Acanthomorphata</taxon>
        <taxon>Ovalentaria</taxon>
        <taxon>Cichlomorphae</taxon>
        <taxon>Cichliformes</taxon>
        <taxon>Cichlidae</taxon>
        <taxon>African cichlids</taxon>
        <taxon>Pseudocrenilabrinae</taxon>
        <taxon>Haplochromini</taxon>
        <taxon>Pundamilia</taxon>
    </lineage>
</organism>
<evidence type="ECO:0000313" key="2">
    <source>
        <dbReference type="RefSeq" id="XP_005755675.1"/>
    </source>
</evidence>
<feature type="non-terminal residue" evidence="2">
    <location>
        <position position="1"/>
    </location>
</feature>
<accession>A0A9Y3SBS4</accession>
<evidence type="ECO:0000313" key="1">
    <source>
        <dbReference type="Proteomes" id="UP000695023"/>
    </source>
</evidence>
<protein>
    <submittedName>
        <fullName evidence="2">Dystrophin-like</fullName>
    </submittedName>
</protein>
<dbReference type="AlphaFoldDB" id="A0A9Y3SBS4"/>
<name>A0A9Y3SBS4_9CICH</name>